<dbReference type="AlphaFoldDB" id="A0A381N558"/>
<dbReference type="SUPFAM" id="SSF82171">
    <property type="entry name" value="DPP6 N-terminal domain-like"/>
    <property type="match status" value="1"/>
</dbReference>
<reference evidence="2" key="1">
    <citation type="submission" date="2018-05" db="EMBL/GenBank/DDBJ databases">
        <authorList>
            <person name="Lanie J.A."/>
            <person name="Ng W.-L."/>
            <person name="Kazmierczak K.M."/>
            <person name="Andrzejewski T.M."/>
            <person name="Davidsen T.M."/>
            <person name="Wayne K.J."/>
            <person name="Tettelin H."/>
            <person name="Glass J.I."/>
            <person name="Rusch D."/>
            <person name="Podicherti R."/>
            <person name="Tsui H.-C.T."/>
            <person name="Winkler M.E."/>
        </authorList>
    </citation>
    <scope>NUCLEOTIDE SEQUENCE</scope>
</reference>
<evidence type="ECO:0000256" key="1">
    <source>
        <dbReference type="ARBA" id="ARBA00009820"/>
    </source>
</evidence>
<evidence type="ECO:0008006" key="3">
    <source>
        <dbReference type="Google" id="ProtNLM"/>
    </source>
</evidence>
<sequence length="980" mass="111831">VKRSFLIAVFLIRTVFGQVAFNHPELVWKTFETDHFTVHFHNGTERTAKEGATAAEKIYPHVTGLYQYEPMEKTHITFMDTDDYSNGAAYYFDNKIEIWASPLDMELRGSHRWLQNVITHEFTHIVSMQAAMKFGRSVPGGYFQWIRYEPEKREDVLYGYPNTLVSYPVPGTTVPPWFAEGVAQFMYEGATYDFWDTHRDMILRDRALNNNLLSLTEMNTFGKPGIGNESTYNSGFAFSRYLAYKYGQEVLPAIARNLSRKSGGSIQSAIEGASGFPAEKVFSDFQTTLMERYELLTESVKNKEVKGKIIWQKGTANFHPKWAPDGERFAFLSNVGNDFLGQTNLRIFTFTDSTDEVIAKDVFSTPAWSSSGEKIYYTKKSKPDRNGSKWFDLYVYSFEDEEEERLTKGARAFSPVIFPGDSLLAYLATRDGTQNVFLINLNSEESEQITRFDDGRQISNLTFDPNKRWLMFDYVESHFRNIAALNLTDTTFVDLMAVPEWDERDMTATANGGLIYSVDRSGIFNLFYVNSSDGRQGYISNVFGGAFMPDVSRDGKVLYSLYENGGYSIALVDSVRLVDESDVGYSPDYFTKFNGLPPPIMADDSSYPDSVSKNYEDSFSNMFFFPRLQIDYGMVKPGFYFQSNEVINRLSVFGGAGINRLTDLDLFLLFELRTLYPTLYAEIFFMTRHITNQSTLWDVIDIDSDVAYRLFQMEGGARFPLRGQHSVTLFGSYQNYRSNALWWVPGEQLFGKSGIDYYGGIHTGLRWDTQVSRRTVDYDILPSNGFKVHLDIRQENNRFYSPEASLFEIVFNNFNFTRVEGSGEAHFEIPYTNRWTFSAEMAGGWMSETEVDSFFNFFTGGMPGIRGYPFYALEGNRMALVTTTARIPIMRQRHIPLGPFILQNIVTGFIGQFGDAWNGNGGSFSGKRSAGVQLRFGGFSFYNYPTGIAVELHRGLDKFTALNHEYGGDSRFYFTLLFGF</sequence>
<evidence type="ECO:0000313" key="2">
    <source>
        <dbReference type="EMBL" id="SUZ49647.1"/>
    </source>
</evidence>
<dbReference type="InterPro" id="IPR011659">
    <property type="entry name" value="WD40"/>
</dbReference>
<organism evidence="2">
    <name type="scientific">marine metagenome</name>
    <dbReference type="NCBI Taxonomy" id="408172"/>
    <lineage>
        <taxon>unclassified sequences</taxon>
        <taxon>metagenomes</taxon>
        <taxon>ecological metagenomes</taxon>
    </lineage>
</organism>
<dbReference type="Pfam" id="PF07676">
    <property type="entry name" value="PD40"/>
    <property type="match status" value="1"/>
</dbReference>
<comment type="similarity">
    <text evidence="1">Belongs to the TolB family.</text>
</comment>
<protein>
    <recommendedName>
        <fullName evidence="3">Bacterial surface antigen (D15) domain-containing protein</fullName>
    </recommendedName>
</protein>
<dbReference type="PANTHER" id="PTHR36842">
    <property type="entry name" value="PROTEIN TOLB HOMOLOG"/>
    <property type="match status" value="1"/>
</dbReference>
<dbReference type="PANTHER" id="PTHR36842:SF1">
    <property type="entry name" value="PROTEIN TOLB"/>
    <property type="match status" value="1"/>
</dbReference>
<dbReference type="EMBL" id="UINC01000128">
    <property type="protein sequence ID" value="SUZ49647.1"/>
    <property type="molecule type" value="Genomic_DNA"/>
</dbReference>
<dbReference type="InterPro" id="IPR011042">
    <property type="entry name" value="6-blade_b-propeller_TolB-like"/>
</dbReference>
<proteinExistence type="inferred from homology"/>
<gene>
    <name evidence="2" type="ORF">METZ01_LOCUS2501</name>
</gene>
<dbReference type="Gene3D" id="2.120.10.30">
    <property type="entry name" value="TolB, C-terminal domain"/>
    <property type="match status" value="1"/>
</dbReference>
<feature type="non-terminal residue" evidence="2">
    <location>
        <position position="1"/>
    </location>
</feature>
<accession>A0A381N558</accession>
<name>A0A381N558_9ZZZZ</name>